<dbReference type="EMBL" id="CABFNQ020000741">
    <property type="protein sequence ID" value="CAH0031256.1"/>
    <property type="molecule type" value="Genomic_DNA"/>
</dbReference>
<dbReference type="PANTHER" id="PTHR47763">
    <property type="entry name" value="ALPHA-PROTEIN KINASE VWKA"/>
    <property type="match status" value="1"/>
</dbReference>
<dbReference type="Pfam" id="PF02816">
    <property type="entry name" value="Alpha_kinase"/>
    <property type="match status" value="1"/>
</dbReference>
<keyword evidence="2" id="KW-0964">Secreted</keyword>
<comment type="subcellular location">
    <subcellularLocation>
        <location evidence="1">Secreted</location>
    </subcellularLocation>
</comment>
<feature type="compositionally biased region" description="Low complexity" evidence="7">
    <location>
        <begin position="9"/>
        <end position="29"/>
    </location>
</feature>
<protein>
    <recommendedName>
        <fullName evidence="12">Alpha-type protein kinase domain-containing protein</fullName>
    </recommendedName>
</protein>
<dbReference type="PROSITE" id="PS50234">
    <property type="entry name" value="VWFA"/>
    <property type="match status" value="1"/>
</dbReference>
<name>A0A9N9VT47_9HYPO</name>
<dbReference type="GO" id="GO:0004674">
    <property type="term" value="F:protein serine/threonine kinase activity"/>
    <property type="evidence" value="ECO:0007669"/>
    <property type="project" value="UniProtKB-KW"/>
</dbReference>
<dbReference type="SUPFAM" id="SSF56112">
    <property type="entry name" value="Protein kinase-like (PK-like)"/>
    <property type="match status" value="1"/>
</dbReference>
<keyword evidence="6" id="KW-0418">Kinase</keyword>
<evidence type="ECO:0000256" key="5">
    <source>
        <dbReference type="ARBA" id="ARBA00022729"/>
    </source>
</evidence>
<dbReference type="Gene3D" id="3.40.50.410">
    <property type="entry name" value="von Willebrand factor, type A domain"/>
    <property type="match status" value="1"/>
</dbReference>
<sequence length="800" mass="89135">MEAPPPYTSATGSSSSSRTRSSLGRMRSMADYMLRSRVGGRSNDESANPPEPSSATLPSYDSRSGTLTRSVDSRRISDDSSTRLSMLRSPPGTMPPSTTSSANPIQDRKLRLDELKKEIEAVSQPMKRSNDGLFKEACSTDLLFLIDTTSSMHPYIDAAKKQVKDIMEDIHRTFLKEAEIRMAVVGYRDHTDKPNIEFQDFTTDVDRVRSFIDKLKATGGDDFPEDVLGGLDKVVNANWKNQTRCVIHIGDAPPHGKIFNTMSYTDRWATPGTEPHKLTYQPLLKKMIMLNLNYCFLRIQSHTDIMSYLFLKEYQNASAQCKLHVLNSEQMKLIRAASSTTSRFRGGKSSLAFEESELGTSYSALRHLVVQSVASSASRTAVRLSESISKNGGKLADSTALANCPSIVEEEENEKELVMENVLPDWDTPSWFNETLTVEGFSPDVVRAGARTLSDMMMHDDHIELSTMELGVRRRSKPFSQGALRVAAYARTAASTNHFVVKSFKKDGKHLAHLAEDMRCQALCKAFALEFNNLVKPEHAVDFIITTCLKAATGKDGNSQCMSLEPYIKGQYVKYNNNSGWVNHDLPAGDATNQAAQAFSHFTFERSWGQILVCDLQGVGGLLTDPAIHTADANRFRLADTNLNREGFKFFFSTHACNDVCKTLGLISTADMVMRKSLTFREKWPAVESTVYCSNKLCGKIVPAAGARKADEYPNCHWCDVCWPQLESTKVRWLCLAPGPDHEYDVSRFFYESQGRAMPRKCPEHREADEPAARPAAVGGAVWARMNNTAKQKNISGRSW</sequence>
<feature type="region of interest" description="Disordered" evidence="7">
    <location>
        <begin position="1"/>
        <end position="106"/>
    </location>
</feature>
<dbReference type="SMART" id="SM00811">
    <property type="entry name" value="Alpha_kinase"/>
    <property type="match status" value="1"/>
</dbReference>
<dbReference type="InterPro" id="IPR011009">
    <property type="entry name" value="Kinase-like_dom_sf"/>
</dbReference>
<dbReference type="InterPro" id="IPR002035">
    <property type="entry name" value="VWF_A"/>
</dbReference>
<proteinExistence type="predicted"/>
<dbReference type="Pfam" id="PF25106">
    <property type="entry name" value="VWA_4"/>
    <property type="match status" value="1"/>
</dbReference>
<dbReference type="GO" id="GO:0005524">
    <property type="term" value="F:ATP binding"/>
    <property type="evidence" value="ECO:0007669"/>
    <property type="project" value="InterPro"/>
</dbReference>
<evidence type="ECO:0000256" key="7">
    <source>
        <dbReference type="SAM" id="MobiDB-lite"/>
    </source>
</evidence>
<keyword evidence="5" id="KW-0732">Signal</keyword>
<dbReference type="InterPro" id="IPR004166">
    <property type="entry name" value="a-kinase_dom"/>
</dbReference>
<keyword evidence="3" id="KW-0723">Serine/threonine-protein kinase</keyword>
<comment type="caution">
    <text evidence="10">The sequence shown here is derived from an EMBL/GenBank/DDBJ whole genome shotgun (WGS) entry which is preliminary data.</text>
</comment>
<evidence type="ECO:0000313" key="10">
    <source>
        <dbReference type="EMBL" id="CAH0031256.1"/>
    </source>
</evidence>
<evidence type="ECO:0000259" key="8">
    <source>
        <dbReference type="PROSITE" id="PS50234"/>
    </source>
</evidence>
<evidence type="ECO:0000256" key="1">
    <source>
        <dbReference type="ARBA" id="ARBA00004613"/>
    </source>
</evidence>
<evidence type="ECO:0008006" key="12">
    <source>
        <dbReference type="Google" id="ProtNLM"/>
    </source>
</evidence>
<accession>A0A9N9VT47</accession>
<feature type="domain" description="VWFA" evidence="8">
    <location>
        <begin position="141"/>
        <end position="220"/>
    </location>
</feature>
<dbReference type="InterPro" id="IPR036465">
    <property type="entry name" value="vWFA_dom_sf"/>
</dbReference>
<feature type="compositionally biased region" description="Polar residues" evidence="7">
    <location>
        <begin position="53"/>
        <end position="68"/>
    </location>
</feature>
<evidence type="ECO:0000259" key="9">
    <source>
        <dbReference type="PROSITE" id="PS51158"/>
    </source>
</evidence>
<reference evidence="10" key="1">
    <citation type="submission" date="2021-10" db="EMBL/GenBank/DDBJ databases">
        <authorList>
            <person name="Piombo E."/>
        </authorList>
    </citation>
    <scope>NUCLEOTIDE SEQUENCE</scope>
</reference>
<gene>
    <name evidence="10" type="ORF">CRHIZ90672A_00009791</name>
</gene>
<keyword evidence="4" id="KW-0808">Transferase</keyword>
<dbReference type="PROSITE" id="PS51158">
    <property type="entry name" value="ALPHA_KINASE"/>
    <property type="match status" value="1"/>
</dbReference>
<feature type="compositionally biased region" description="Basic and acidic residues" evidence="7">
    <location>
        <begin position="71"/>
        <end position="81"/>
    </location>
</feature>
<keyword evidence="11" id="KW-1185">Reference proteome</keyword>
<dbReference type="CDD" id="cd04515">
    <property type="entry name" value="Alpha_kinase"/>
    <property type="match status" value="1"/>
</dbReference>
<dbReference type="AlphaFoldDB" id="A0A9N9VT47"/>
<evidence type="ECO:0000256" key="3">
    <source>
        <dbReference type="ARBA" id="ARBA00022527"/>
    </source>
</evidence>
<dbReference type="Gene3D" id="3.30.200.20">
    <property type="entry name" value="Phosphorylase Kinase, domain 1"/>
    <property type="match status" value="1"/>
</dbReference>
<evidence type="ECO:0000256" key="2">
    <source>
        <dbReference type="ARBA" id="ARBA00022525"/>
    </source>
</evidence>
<evidence type="ECO:0000256" key="4">
    <source>
        <dbReference type="ARBA" id="ARBA00022679"/>
    </source>
</evidence>
<evidence type="ECO:0000313" key="11">
    <source>
        <dbReference type="Proteomes" id="UP000696573"/>
    </source>
</evidence>
<dbReference type="InterPro" id="IPR056861">
    <property type="entry name" value="HMCN1-like_VWA"/>
</dbReference>
<dbReference type="Proteomes" id="UP000696573">
    <property type="component" value="Unassembled WGS sequence"/>
</dbReference>
<dbReference type="InterPro" id="IPR052969">
    <property type="entry name" value="Thr-specific_kinase-like"/>
</dbReference>
<dbReference type="CDD" id="cd00198">
    <property type="entry name" value="vWFA"/>
    <property type="match status" value="1"/>
</dbReference>
<feature type="domain" description="Alpha-type protein kinase" evidence="9">
    <location>
        <begin position="450"/>
        <end position="669"/>
    </location>
</feature>
<dbReference type="Gene3D" id="3.20.200.10">
    <property type="entry name" value="MHCK/EF2 kinase"/>
    <property type="match status" value="1"/>
</dbReference>
<dbReference type="PANTHER" id="PTHR47763:SF4">
    <property type="entry name" value="ALPHA-PROTEIN KINASE VWKA"/>
    <property type="match status" value="1"/>
</dbReference>
<evidence type="ECO:0000256" key="6">
    <source>
        <dbReference type="ARBA" id="ARBA00022777"/>
    </source>
</evidence>
<organism evidence="10 11">
    <name type="scientific">Clonostachys rhizophaga</name>
    <dbReference type="NCBI Taxonomy" id="160324"/>
    <lineage>
        <taxon>Eukaryota</taxon>
        <taxon>Fungi</taxon>
        <taxon>Dikarya</taxon>
        <taxon>Ascomycota</taxon>
        <taxon>Pezizomycotina</taxon>
        <taxon>Sordariomycetes</taxon>
        <taxon>Hypocreomycetidae</taxon>
        <taxon>Hypocreales</taxon>
        <taxon>Bionectriaceae</taxon>
        <taxon>Clonostachys</taxon>
    </lineage>
</organism>
<feature type="compositionally biased region" description="Low complexity" evidence="7">
    <location>
        <begin position="82"/>
        <end position="101"/>
    </location>
</feature>
<dbReference type="OrthoDB" id="301415at2759"/>
<dbReference type="SUPFAM" id="SSF53300">
    <property type="entry name" value="vWA-like"/>
    <property type="match status" value="1"/>
</dbReference>